<dbReference type="InterPro" id="IPR036047">
    <property type="entry name" value="F-box-like_dom_sf"/>
</dbReference>
<evidence type="ECO:0008006" key="3">
    <source>
        <dbReference type="Google" id="ProtNLM"/>
    </source>
</evidence>
<protein>
    <recommendedName>
        <fullName evidence="3">F-box domain-containing protein</fullName>
    </recommendedName>
</protein>
<keyword evidence="2" id="KW-1185">Reference proteome</keyword>
<gene>
    <name evidence="1" type="ORF">CLAFUR5_14469</name>
</gene>
<evidence type="ECO:0000313" key="2">
    <source>
        <dbReference type="Proteomes" id="UP000756132"/>
    </source>
</evidence>
<dbReference type="AlphaFoldDB" id="A0A9Q8PM44"/>
<dbReference type="GeneID" id="71994347"/>
<reference evidence="1" key="1">
    <citation type="submission" date="2021-12" db="EMBL/GenBank/DDBJ databases">
        <authorList>
            <person name="Zaccaron A."/>
            <person name="Stergiopoulos I."/>
        </authorList>
    </citation>
    <scope>NUCLEOTIDE SEQUENCE</scope>
    <source>
        <strain evidence="1">Race5_Kim</strain>
    </source>
</reference>
<sequence>MSHLTAVGVSEVEEEKHTTILDLPLETLQHVASYLEPRRLGKLRRAALTAREHGKRAKL</sequence>
<dbReference type="KEGG" id="ffu:CLAFUR5_14469"/>
<evidence type="ECO:0000313" key="1">
    <source>
        <dbReference type="EMBL" id="UJO24993.1"/>
    </source>
</evidence>
<dbReference type="EMBL" id="CP090175">
    <property type="protein sequence ID" value="UJO24993.1"/>
    <property type="molecule type" value="Genomic_DNA"/>
</dbReference>
<dbReference type="Proteomes" id="UP000756132">
    <property type="component" value="Chromosome 13"/>
</dbReference>
<reference evidence="1" key="2">
    <citation type="journal article" date="2022" name="Microb. Genom.">
        <title>A chromosome-scale genome assembly of the tomato pathogen Cladosporium fulvum reveals a compartmentalized genome architecture and the presence of a dispensable chromosome.</title>
        <authorList>
            <person name="Zaccaron A.Z."/>
            <person name="Chen L.H."/>
            <person name="Samaras A."/>
            <person name="Stergiopoulos I."/>
        </authorList>
    </citation>
    <scope>NUCLEOTIDE SEQUENCE</scope>
    <source>
        <strain evidence="1">Race5_Kim</strain>
    </source>
</reference>
<proteinExistence type="predicted"/>
<dbReference type="SUPFAM" id="SSF81383">
    <property type="entry name" value="F-box domain"/>
    <property type="match status" value="1"/>
</dbReference>
<accession>A0A9Q8PM44</accession>
<dbReference type="RefSeq" id="XP_047769359.1">
    <property type="nucleotide sequence ID" value="XM_047913617.1"/>
</dbReference>
<organism evidence="1 2">
    <name type="scientific">Passalora fulva</name>
    <name type="common">Tomato leaf mold</name>
    <name type="synonym">Cladosporium fulvum</name>
    <dbReference type="NCBI Taxonomy" id="5499"/>
    <lineage>
        <taxon>Eukaryota</taxon>
        <taxon>Fungi</taxon>
        <taxon>Dikarya</taxon>
        <taxon>Ascomycota</taxon>
        <taxon>Pezizomycotina</taxon>
        <taxon>Dothideomycetes</taxon>
        <taxon>Dothideomycetidae</taxon>
        <taxon>Mycosphaerellales</taxon>
        <taxon>Mycosphaerellaceae</taxon>
        <taxon>Fulvia</taxon>
    </lineage>
</organism>
<dbReference type="OrthoDB" id="429520at2759"/>
<name>A0A9Q8PM44_PASFU</name>